<feature type="compositionally biased region" description="Polar residues" evidence="1">
    <location>
        <begin position="142"/>
        <end position="155"/>
    </location>
</feature>
<dbReference type="EMBL" id="CP110425">
    <property type="protein sequence ID" value="WAQ85124.1"/>
    <property type="molecule type" value="Genomic_DNA"/>
</dbReference>
<protein>
    <recommendedName>
        <fullName evidence="2">J domain-containing protein</fullName>
    </recommendedName>
</protein>
<feature type="domain" description="J" evidence="2">
    <location>
        <begin position="33"/>
        <end position="109"/>
    </location>
</feature>
<dbReference type="InterPro" id="IPR053232">
    <property type="entry name" value="DnaJ_C/III_chloroplastic"/>
</dbReference>
<sequence>MTTLKQENSCFSIAASAATNPYNLVDQINRHGDLYHVLGLSGYSLSNRHQIKLEDIRKAYLSCSRLCHPEYHPNKLPQYKPCTAAFQKLSAAYETLSNPASQKLYDLSRPVNPSFQFNTTSATPPRPPTKPQTHYKPDIYGQASNADKSLDSVSNAGEDEDNEENEENEEYEEYEESEENEEYEEYEESEEQ</sequence>
<dbReference type="PANTHER" id="PTHR45090:SF4">
    <property type="entry name" value="J DOMAIN-CONTAINING PROTEIN"/>
    <property type="match status" value="1"/>
</dbReference>
<evidence type="ECO:0000313" key="3">
    <source>
        <dbReference type="EMBL" id="WAQ85124.1"/>
    </source>
</evidence>
<evidence type="ECO:0000313" key="4">
    <source>
        <dbReference type="Proteomes" id="UP001164743"/>
    </source>
</evidence>
<dbReference type="SUPFAM" id="SSF46565">
    <property type="entry name" value="Chaperone J-domain"/>
    <property type="match status" value="1"/>
</dbReference>
<dbReference type="InterPro" id="IPR036869">
    <property type="entry name" value="J_dom_sf"/>
</dbReference>
<dbReference type="RefSeq" id="XP_053020679.1">
    <property type="nucleotide sequence ID" value="XM_053169486.1"/>
</dbReference>
<reference evidence="3" key="1">
    <citation type="submission" date="2022-10" db="EMBL/GenBank/DDBJ databases">
        <title>Puccinia triticina Genome sequencing and assembly.</title>
        <authorList>
            <person name="Li C."/>
        </authorList>
    </citation>
    <scope>NUCLEOTIDE SEQUENCE</scope>
    <source>
        <strain evidence="3">Pt15</strain>
    </source>
</reference>
<dbReference type="Proteomes" id="UP001164743">
    <property type="component" value="Chromosome 5A"/>
</dbReference>
<feature type="region of interest" description="Disordered" evidence="1">
    <location>
        <begin position="115"/>
        <end position="192"/>
    </location>
</feature>
<evidence type="ECO:0000259" key="2">
    <source>
        <dbReference type="PROSITE" id="PS50076"/>
    </source>
</evidence>
<dbReference type="GeneID" id="77810381"/>
<gene>
    <name evidence="3" type="ORF">PtA15_5A698</name>
</gene>
<accession>A0ABY7CIS5</accession>
<dbReference type="PANTHER" id="PTHR45090">
    <property type="entry name" value="CHAPERONE PROTEIN DNAJ 20 CHLOROPLASTIC"/>
    <property type="match status" value="1"/>
</dbReference>
<dbReference type="CDD" id="cd06257">
    <property type="entry name" value="DnaJ"/>
    <property type="match status" value="1"/>
</dbReference>
<dbReference type="Pfam" id="PF00226">
    <property type="entry name" value="DnaJ"/>
    <property type="match status" value="1"/>
</dbReference>
<organism evidence="3 4">
    <name type="scientific">Puccinia triticina</name>
    <dbReference type="NCBI Taxonomy" id="208348"/>
    <lineage>
        <taxon>Eukaryota</taxon>
        <taxon>Fungi</taxon>
        <taxon>Dikarya</taxon>
        <taxon>Basidiomycota</taxon>
        <taxon>Pucciniomycotina</taxon>
        <taxon>Pucciniomycetes</taxon>
        <taxon>Pucciniales</taxon>
        <taxon>Pucciniaceae</taxon>
        <taxon>Puccinia</taxon>
    </lineage>
</organism>
<proteinExistence type="predicted"/>
<dbReference type="SMART" id="SM00271">
    <property type="entry name" value="DnaJ"/>
    <property type="match status" value="1"/>
</dbReference>
<evidence type="ECO:0000256" key="1">
    <source>
        <dbReference type="SAM" id="MobiDB-lite"/>
    </source>
</evidence>
<dbReference type="InterPro" id="IPR001623">
    <property type="entry name" value="DnaJ_domain"/>
</dbReference>
<keyword evidence="4" id="KW-1185">Reference proteome</keyword>
<name>A0ABY7CIS5_9BASI</name>
<feature type="compositionally biased region" description="Acidic residues" evidence="1">
    <location>
        <begin position="157"/>
        <end position="192"/>
    </location>
</feature>
<dbReference type="Gene3D" id="1.10.287.110">
    <property type="entry name" value="DnaJ domain"/>
    <property type="match status" value="1"/>
</dbReference>
<dbReference type="PROSITE" id="PS50076">
    <property type="entry name" value="DNAJ_2"/>
    <property type="match status" value="1"/>
</dbReference>